<dbReference type="Pfam" id="PF22600">
    <property type="entry name" value="MTPAP-like_central"/>
    <property type="match status" value="1"/>
</dbReference>
<dbReference type="Gene3D" id="3.30.460.10">
    <property type="entry name" value="Beta Polymerase, domain 2"/>
    <property type="match status" value="1"/>
</dbReference>
<sequence>MVTSTPVSLISTCLGEASMRYFRSHLSFRPFHSSVAAAKTPDVFANSLRKTLEAHRSANRARLIRKTYPKEDSPGLWRPEVPIESRAGYQLPTEPALPISEYSPDTPKPRSDKRQSKRKDDVKAQSRQSPIDRAGEDAIQPAGNGRPQQSPWLKGLELPRASGETILDMEICALDQYLMPTSQETDQIEKLRAEVASLLEEVVPQAPRMIGSHCTGLVLAHSDLDFILPFEDLPRSADRDRKPSPTRPQIQDAHIRLLRQVARALQHTDAFSGQVQLSDKRNPALSARHRRTGLLLQFYCGEGVPAITEYLQDYQAEYPNLRPLYAATRTLLEARGLFGSPQAGVGPDGLAMLIVAFLKMNHGRFTGPNRLGDHFLALLHFYGTEVDLPSVGVAVDPPGLFGTVSLPVTSDVDEPAHQRGQRSLINTKRTAAVKGNHLVAHRLCIQDPTHYMNDLGRSCTRTSEMQNAFMTAHQQLRQACDNWTSNGKNKNLSILTTALHANFDTLEIIRNQLVYLDDHSKKAQRVMKQY</sequence>
<feature type="region of interest" description="Disordered" evidence="1">
    <location>
        <begin position="88"/>
        <end position="153"/>
    </location>
</feature>
<dbReference type="Proteomes" id="UP000191672">
    <property type="component" value="Unassembled WGS sequence"/>
</dbReference>
<dbReference type="EMBL" id="MDYN01000003">
    <property type="protein sequence ID" value="OQD89011.1"/>
    <property type="molecule type" value="Genomic_DNA"/>
</dbReference>
<reference evidence="4" key="1">
    <citation type="journal article" date="2017" name="Nat. Microbiol.">
        <title>Global analysis of biosynthetic gene clusters reveals vast potential of secondary metabolite production in Penicillium species.</title>
        <authorList>
            <person name="Nielsen J.C."/>
            <person name="Grijseels S."/>
            <person name="Prigent S."/>
            <person name="Ji B."/>
            <person name="Dainat J."/>
            <person name="Nielsen K.F."/>
            <person name="Frisvad J.C."/>
            <person name="Workman M."/>
            <person name="Nielsen J."/>
        </authorList>
    </citation>
    <scope>NUCLEOTIDE SEQUENCE [LARGE SCALE GENOMIC DNA]</scope>
    <source>
        <strain evidence="4">IBT 31811</strain>
    </source>
</reference>
<dbReference type="InterPro" id="IPR045862">
    <property type="entry name" value="Trf4-like"/>
</dbReference>
<dbReference type="GO" id="GO:1990817">
    <property type="term" value="F:poly(A) RNA polymerase activity"/>
    <property type="evidence" value="ECO:0007669"/>
    <property type="project" value="InterPro"/>
</dbReference>
<proteinExistence type="predicted"/>
<dbReference type="InterPro" id="IPR043519">
    <property type="entry name" value="NT_sf"/>
</dbReference>
<dbReference type="GO" id="GO:0003729">
    <property type="term" value="F:mRNA binding"/>
    <property type="evidence" value="ECO:0007669"/>
    <property type="project" value="TreeGrafter"/>
</dbReference>
<dbReference type="GO" id="GO:0031123">
    <property type="term" value="P:RNA 3'-end processing"/>
    <property type="evidence" value="ECO:0007669"/>
    <property type="project" value="TreeGrafter"/>
</dbReference>
<dbReference type="STRING" id="416450.A0A1V6QIG6"/>
<feature type="domain" description="Poly(A) RNA polymerase mitochondrial-like central palm" evidence="2">
    <location>
        <begin position="168"/>
        <end position="294"/>
    </location>
</feature>
<dbReference type="GO" id="GO:0010605">
    <property type="term" value="P:negative regulation of macromolecule metabolic process"/>
    <property type="evidence" value="ECO:0007669"/>
    <property type="project" value="UniProtKB-ARBA"/>
</dbReference>
<dbReference type="GO" id="GO:0043634">
    <property type="term" value="P:polyadenylation-dependent ncRNA catabolic process"/>
    <property type="evidence" value="ECO:0007669"/>
    <property type="project" value="TreeGrafter"/>
</dbReference>
<dbReference type="GO" id="GO:0031499">
    <property type="term" value="C:TRAMP complex"/>
    <property type="evidence" value="ECO:0007669"/>
    <property type="project" value="TreeGrafter"/>
</dbReference>
<dbReference type="InterPro" id="IPR054708">
    <property type="entry name" value="MTPAP-like_central"/>
</dbReference>
<accession>A0A1V6QIG6</accession>
<dbReference type="GO" id="GO:0005730">
    <property type="term" value="C:nucleolus"/>
    <property type="evidence" value="ECO:0007669"/>
    <property type="project" value="TreeGrafter"/>
</dbReference>
<dbReference type="AlphaFoldDB" id="A0A1V6QIG6"/>
<evidence type="ECO:0000256" key="1">
    <source>
        <dbReference type="SAM" id="MobiDB-lite"/>
    </source>
</evidence>
<organism evidence="3 4">
    <name type="scientific">Penicillium antarcticum</name>
    <dbReference type="NCBI Taxonomy" id="416450"/>
    <lineage>
        <taxon>Eukaryota</taxon>
        <taxon>Fungi</taxon>
        <taxon>Dikarya</taxon>
        <taxon>Ascomycota</taxon>
        <taxon>Pezizomycotina</taxon>
        <taxon>Eurotiomycetes</taxon>
        <taxon>Eurotiomycetidae</taxon>
        <taxon>Eurotiales</taxon>
        <taxon>Aspergillaceae</taxon>
        <taxon>Penicillium</taxon>
    </lineage>
</organism>
<dbReference type="PANTHER" id="PTHR23092:SF50">
    <property type="entry name" value="MTF2-LIKE C-TERMINAL DOMAIN-CONTAINING PROTEIN"/>
    <property type="match status" value="1"/>
</dbReference>
<evidence type="ECO:0000313" key="4">
    <source>
        <dbReference type="Proteomes" id="UP000191672"/>
    </source>
</evidence>
<gene>
    <name evidence="3" type="ORF">PENANT_c003G01165</name>
</gene>
<comment type="caution">
    <text evidence="3">The sequence shown here is derived from an EMBL/GenBank/DDBJ whole genome shotgun (WGS) entry which is preliminary data.</text>
</comment>
<protein>
    <recommendedName>
        <fullName evidence="2">Poly(A) RNA polymerase mitochondrial-like central palm domain-containing protein</fullName>
    </recommendedName>
</protein>
<dbReference type="SUPFAM" id="SSF81631">
    <property type="entry name" value="PAP/OAS1 substrate-binding domain"/>
    <property type="match status" value="1"/>
</dbReference>
<keyword evidence="4" id="KW-1185">Reference proteome</keyword>
<dbReference type="Gene3D" id="1.10.1410.10">
    <property type="match status" value="1"/>
</dbReference>
<name>A0A1V6QIG6_9EURO</name>
<feature type="compositionally biased region" description="Basic and acidic residues" evidence="1">
    <location>
        <begin position="107"/>
        <end position="124"/>
    </location>
</feature>
<evidence type="ECO:0000259" key="2">
    <source>
        <dbReference type="Pfam" id="PF22600"/>
    </source>
</evidence>
<evidence type="ECO:0000313" key="3">
    <source>
        <dbReference type="EMBL" id="OQD89011.1"/>
    </source>
</evidence>
<dbReference type="SUPFAM" id="SSF81301">
    <property type="entry name" value="Nucleotidyltransferase"/>
    <property type="match status" value="1"/>
</dbReference>
<dbReference type="PANTHER" id="PTHR23092">
    <property type="entry name" value="POLY(A) RNA POLYMERASE"/>
    <property type="match status" value="1"/>
</dbReference>